<dbReference type="GO" id="GO:0005178">
    <property type="term" value="F:integrin binding"/>
    <property type="evidence" value="ECO:0007669"/>
    <property type="project" value="TreeGrafter"/>
</dbReference>
<dbReference type="Gene3D" id="2.130.10.130">
    <property type="entry name" value="Integrin alpha, N-terminal"/>
    <property type="match status" value="1"/>
</dbReference>
<dbReference type="PANTHER" id="PTHR23220:SF89">
    <property type="entry name" value="INTEGRIN ALPHA-3"/>
    <property type="match status" value="1"/>
</dbReference>
<organism evidence="2 3">
    <name type="scientific">Neogobius melanostomus</name>
    <name type="common">round goby</name>
    <dbReference type="NCBI Taxonomy" id="47308"/>
    <lineage>
        <taxon>Eukaryota</taxon>
        <taxon>Metazoa</taxon>
        <taxon>Chordata</taxon>
        <taxon>Craniata</taxon>
        <taxon>Vertebrata</taxon>
        <taxon>Euteleostomi</taxon>
        <taxon>Actinopterygii</taxon>
        <taxon>Neopterygii</taxon>
        <taxon>Teleostei</taxon>
        <taxon>Neoteleostei</taxon>
        <taxon>Acanthomorphata</taxon>
        <taxon>Gobiaria</taxon>
        <taxon>Gobiiformes</taxon>
        <taxon>Gobioidei</taxon>
        <taxon>Gobiidae</taxon>
        <taxon>Benthophilinae</taxon>
        <taxon>Neogobiini</taxon>
        <taxon>Neogobius</taxon>
    </lineage>
</organism>
<sequence>MSADGLPAPLLLGLLWACAAFNLDTMVSVVKTGTPRSLFGFSVALHQDLDSGAYRYIVIAVGGAPMERAEPGVAANRTGGVYVCPITPEPTECTRVQLTDTEELMEDMWLGVSVASQGPPGGRVLTAAHDWTLLRPRQ</sequence>
<dbReference type="InterPro" id="IPR013519">
    <property type="entry name" value="Int_alpha_beta-p"/>
</dbReference>
<feature type="signal peptide" evidence="1">
    <location>
        <begin position="1"/>
        <end position="20"/>
    </location>
</feature>
<reference evidence="2" key="1">
    <citation type="submission" date="2025-08" db="UniProtKB">
        <authorList>
            <consortium name="Ensembl"/>
        </authorList>
    </citation>
    <scope>IDENTIFICATION</scope>
</reference>
<dbReference type="InterPro" id="IPR028994">
    <property type="entry name" value="Integrin_alpha_N"/>
</dbReference>
<protein>
    <submittedName>
        <fullName evidence="2">Uncharacterized protein</fullName>
    </submittedName>
</protein>
<dbReference type="GO" id="GO:0007160">
    <property type="term" value="P:cell-matrix adhesion"/>
    <property type="evidence" value="ECO:0007669"/>
    <property type="project" value="TreeGrafter"/>
</dbReference>
<dbReference type="SUPFAM" id="SSF69318">
    <property type="entry name" value="Integrin alpha N-terminal domain"/>
    <property type="match status" value="1"/>
</dbReference>
<dbReference type="SMART" id="SM00191">
    <property type="entry name" value="Int_alpha"/>
    <property type="match status" value="1"/>
</dbReference>
<reference evidence="2" key="2">
    <citation type="submission" date="2025-09" db="UniProtKB">
        <authorList>
            <consortium name="Ensembl"/>
        </authorList>
    </citation>
    <scope>IDENTIFICATION</scope>
</reference>
<dbReference type="GO" id="GO:0050900">
    <property type="term" value="P:leukocyte migration"/>
    <property type="evidence" value="ECO:0007669"/>
    <property type="project" value="TreeGrafter"/>
</dbReference>
<dbReference type="GO" id="GO:0007229">
    <property type="term" value="P:integrin-mediated signaling pathway"/>
    <property type="evidence" value="ECO:0007669"/>
    <property type="project" value="TreeGrafter"/>
</dbReference>
<keyword evidence="1" id="KW-0732">Signal</keyword>
<dbReference type="GO" id="GO:0008305">
    <property type="term" value="C:integrin complex"/>
    <property type="evidence" value="ECO:0007669"/>
    <property type="project" value="TreeGrafter"/>
</dbReference>
<evidence type="ECO:0000313" key="2">
    <source>
        <dbReference type="Ensembl" id="ENSNMLP00000002042.1"/>
    </source>
</evidence>
<feature type="chain" id="PRO_5034027169" evidence="1">
    <location>
        <begin position="21"/>
        <end position="138"/>
    </location>
</feature>
<accession>A0A8C6WET3</accession>
<dbReference type="Ensembl" id="ENSNMLT00000002372.1">
    <property type="protein sequence ID" value="ENSNMLP00000002042.1"/>
    <property type="gene ID" value="ENSNMLG00000001575.1"/>
</dbReference>
<evidence type="ECO:0000256" key="1">
    <source>
        <dbReference type="SAM" id="SignalP"/>
    </source>
</evidence>
<keyword evidence="3" id="KW-1185">Reference proteome</keyword>
<dbReference type="GO" id="GO:0033627">
    <property type="term" value="P:cell adhesion mediated by integrin"/>
    <property type="evidence" value="ECO:0007669"/>
    <property type="project" value="TreeGrafter"/>
</dbReference>
<name>A0A8C6WET3_9GOBI</name>
<proteinExistence type="predicted"/>
<dbReference type="PANTHER" id="PTHR23220">
    <property type="entry name" value="INTEGRIN ALPHA"/>
    <property type="match status" value="1"/>
</dbReference>
<dbReference type="AlphaFoldDB" id="A0A8C6WET3"/>
<dbReference type="Proteomes" id="UP000694523">
    <property type="component" value="Unplaced"/>
</dbReference>
<dbReference type="GO" id="GO:0098609">
    <property type="term" value="P:cell-cell adhesion"/>
    <property type="evidence" value="ECO:0007669"/>
    <property type="project" value="TreeGrafter"/>
</dbReference>
<dbReference type="GO" id="GO:0009897">
    <property type="term" value="C:external side of plasma membrane"/>
    <property type="evidence" value="ECO:0007669"/>
    <property type="project" value="TreeGrafter"/>
</dbReference>
<evidence type="ECO:0000313" key="3">
    <source>
        <dbReference type="Proteomes" id="UP000694523"/>
    </source>
</evidence>